<keyword evidence="1" id="KW-0175">Coiled coil</keyword>
<gene>
    <name evidence="3" type="ORF">BOVATA_017950</name>
</gene>
<dbReference type="GeneID" id="39874072"/>
<feature type="coiled-coil region" evidence="1">
    <location>
        <begin position="107"/>
        <end position="141"/>
    </location>
</feature>
<organism evidence="3 4">
    <name type="scientific">Babesia ovata</name>
    <dbReference type="NCBI Taxonomy" id="189622"/>
    <lineage>
        <taxon>Eukaryota</taxon>
        <taxon>Sar</taxon>
        <taxon>Alveolata</taxon>
        <taxon>Apicomplexa</taxon>
        <taxon>Aconoidasida</taxon>
        <taxon>Piroplasmida</taxon>
        <taxon>Babesiidae</taxon>
        <taxon>Babesia</taxon>
    </lineage>
</organism>
<reference evidence="3 4" key="1">
    <citation type="journal article" date="2017" name="BMC Genomics">
        <title>Whole-genome assembly of Babesia ovata and comparative genomics between closely related pathogens.</title>
        <authorList>
            <person name="Yamagishi J."/>
            <person name="Asada M."/>
            <person name="Hakimi H."/>
            <person name="Tanaka T.Q."/>
            <person name="Sugimoto C."/>
            <person name="Kawazu S."/>
        </authorList>
    </citation>
    <scope>NUCLEOTIDE SEQUENCE [LARGE SCALE GENOMIC DNA]</scope>
    <source>
        <strain evidence="3 4">Miyake</strain>
    </source>
</reference>
<dbReference type="Proteomes" id="UP000236319">
    <property type="component" value="Unassembled WGS sequence"/>
</dbReference>
<accession>A0A2H6KBD0</accession>
<dbReference type="VEuPathDB" id="PiroplasmaDB:BOVATA_017950"/>
<dbReference type="EMBL" id="BDSA01000002">
    <property type="protein sequence ID" value="GBE60302.1"/>
    <property type="molecule type" value="Genomic_DNA"/>
</dbReference>
<evidence type="ECO:0000313" key="3">
    <source>
        <dbReference type="EMBL" id="GBE60302.1"/>
    </source>
</evidence>
<protein>
    <submittedName>
        <fullName evidence="3">Extracellular matrix-binding ebh, putative</fullName>
    </submittedName>
</protein>
<keyword evidence="4" id="KW-1185">Reference proteome</keyword>
<evidence type="ECO:0000256" key="2">
    <source>
        <dbReference type="SAM" id="MobiDB-lite"/>
    </source>
</evidence>
<sequence length="719" mass="78263">MGLRSESGHVVSKVEGKCKTILEEVKTDKSSQKSPLFEQAELLRDDGTRLLQAASKAKQAVEDEVTKALKSVVRMDDDLKKDLRSVKEKIKGGIESVIDNLEVMKLGENVKSDLGELKRRIEELNQNDKLVTDKLKALSNEKTTKLDTVVNRIKDETDKKLVDNFNKHIKAPLNEKVSAVDTAIGKLGGKFTKDEGSEAPKDFNGIFGHIKDRVWEIKGSKGTPQNGWQIDGATGLTGIAQGLTKYYEAFSGRAFGNSIVKGWLEKSIFEFHVSLRKQLAWGDTDGRDSYHTHLGTAISSRLNAQYLEPGDAHFDDFQQVFSSLKSTPRSTLADKIQYVQEHCEKFADLIDKKLKDNRSGDTVAEIVKIVKEAGKDGVGAYGQKAKDFKNAVAKAVKECKCSCSNCNGPKTPEGCAQCTDPKCVVSQIVESSLSTLSTASRQVSEELHSVLLGKGTGSINIADLLDKAKKATDDLHGQLDNATKNSTPPTPEPGTAQAVDTAIGGVKSFVNGSGTGQNDLTNIFTGQVKNELQQKVDQLPGAVSTFNQQAEAQIRDAARTAITEAAKIISEDGHDPDVKKLMTNFHGVYDPIKNGLEKQLQGKVDDHIGEDDPPSPPGGQGGEQKVKLNTDHFDKYIKHVVPDKVSAVGGLKGEQDEGRLPEAIGNIKTEVYDALKMIEPSPTDNGNKIDKNTFTVPFETITTQHDAIKELVENKQGTD</sequence>
<feature type="region of interest" description="Disordered" evidence="2">
    <location>
        <begin position="605"/>
        <end position="626"/>
    </location>
</feature>
<evidence type="ECO:0000313" key="4">
    <source>
        <dbReference type="Proteomes" id="UP000236319"/>
    </source>
</evidence>
<proteinExistence type="predicted"/>
<comment type="caution">
    <text evidence="3">The sequence shown here is derived from an EMBL/GenBank/DDBJ whole genome shotgun (WGS) entry which is preliminary data.</text>
</comment>
<evidence type="ECO:0000256" key="1">
    <source>
        <dbReference type="SAM" id="Coils"/>
    </source>
</evidence>
<dbReference type="AlphaFoldDB" id="A0A2H6KBD0"/>
<name>A0A2H6KBD0_9APIC</name>
<dbReference type="RefSeq" id="XP_028866545.1">
    <property type="nucleotide sequence ID" value="XM_029010712.1"/>
</dbReference>